<dbReference type="EMBL" id="CP134192">
    <property type="protein sequence ID" value="WPB07669.1"/>
    <property type="molecule type" value="Genomic_DNA"/>
</dbReference>
<dbReference type="PRINTS" id="PR00133">
    <property type="entry name" value="GLHYDRLASE3"/>
</dbReference>
<dbReference type="SUPFAM" id="SSF51445">
    <property type="entry name" value="(Trans)glycosidases"/>
    <property type="match status" value="1"/>
</dbReference>
<keyword evidence="8" id="KW-0326">Glycosidase</keyword>
<dbReference type="AlphaFoldDB" id="A0A2G5GIB4"/>
<protein>
    <recommendedName>
        <fullName evidence="3">beta-glucosidase</fullName>
        <ecNumber evidence="3">3.2.1.21</ecNumber>
    </recommendedName>
</protein>
<dbReference type="GO" id="GO:0009251">
    <property type="term" value="P:glucan catabolic process"/>
    <property type="evidence" value="ECO:0007669"/>
    <property type="project" value="TreeGrafter"/>
</dbReference>
<evidence type="ECO:0000256" key="8">
    <source>
        <dbReference type="ARBA" id="ARBA00023295"/>
    </source>
</evidence>
<evidence type="ECO:0000256" key="5">
    <source>
        <dbReference type="ARBA" id="ARBA00022801"/>
    </source>
</evidence>
<dbReference type="PANTHER" id="PTHR30620:SF16">
    <property type="entry name" value="LYSOSOMAL BETA GLUCOSIDASE"/>
    <property type="match status" value="1"/>
</dbReference>
<dbReference type="Proteomes" id="UP000230605">
    <property type="component" value="Unassembled WGS sequence"/>
</dbReference>
<reference evidence="13 15" key="1">
    <citation type="submission" date="2015-10" db="EMBL/GenBank/DDBJ databases">
        <title>The cercosporin biosynthetic gene cluster was horizontally transferred to several fungal lineages and shown to be expanded in Cercospora beticola based on microsynteny with recipient genomes.</title>
        <authorList>
            <person name="De Jonge R."/>
            <person name="Ebert M.K."/>
            <person name="Suttle J.C."/>
            <person name="Jurick Ii W.M."/>
            <person name="Secor G.A."/>
            <person name="Thomma B.P."/>
            <person name="Van De Peer Y."/>
            <person name="Bolton M.D."/>
        </authorList>
    </citation>
    <scope>NUCLEOTIDE SEQUENCE [LARGE SCALE GENOMIC DNA]</scope>
    <source>
        <strain evidence="13 15">09-40</strain>
    </source>
</reference>
<evidence type="ECO:0000256" key="10">
    <source>
        <dbReference type="SAM" id="SignalP"/>
    </source>
</evidence>
<dbReference type="Proteomes" id="UP001302367">
    <property type="component" value="Chromosome 9"/>
</dbReference>
<comment type="catalytic activity">
    <reaction evidence="1">
        <text>Hydrolysis of terminal, non-reducing beta-D-glucosyl residues with release of beta-D-glucose.</text>
        <dbReference type="EC" id="3.2.1.21"/>
    </reaction>
</comment>
<accession>A0A2G5GIB4</accession>
<proteinExistence type="inferred from homology"/>
<feature type="domain" description="Glycoside hydrolase family 3 N-terminal" evidence="11">
    <location>
        <begin position="80"/>
        <end position="399"/>
    </location>
</feature>
<evidence type="ECO:0000313" key="15">
    <source>
        <dbReference type="Proteomes" id="UP000230605"/>
    </source>
</evidence>
<dbReference type="Gene3D" id="3.20.20.300">
    <property type="entry name" value="Glycoside hydrolase, family 3, N-terminal domain"/>
    <property type="match status" value="1"/>
</dbReference>
<dbReference type="OrthoDB" id="416222at2759"/>
<evidence type="ECO:0000256" key="4">
    <source>
        <dbReference type="ARBA" id="ARBA00022729"/>
    </source>
</evidence>
<evidence type="ECO:0000313" key="14">
    <source>
        <dbReference type="EMBL" id="WPB07669.1"/>
    </source>
</evidence>
<name>A0A2G5GIB4_CERBT</name>
<dbReference type="GO" id="GO:0008422">
    <property type="term" value="F:beta-glucosidase activity"/>
    <property type="evidence" value="ECO:0007669"/>
    <property type="project" value="UniProtKB-EC"/>
</dbReference>
<evidence type="ECO:0000256" key="2">
    <source>
        <dbReference type="ARBA" id="ARBA00005336"/>
    </source>
</evidence>
<dbReference type="Pfam" id="PF01915">
    <property type="entry name" value="Glyco_hydro_3_C"/>
    <property type="match status" value="1"/>
</dbReference>
<dbReference type="EC" id="3.2.1.21" evidence="3"/>
<evidence type="ECO:0000313" key="13">
    <source>
        <dbReference type="EMBL" id="PIA80025.1"/>
    </source>
</evidence>
<comment type="similarity">
    <text evidence="2">Belongs to the glycosyl hydrolase 3 family.</text>
</comment>
<dbReference type="Pfam" id="PF00933">
    <property type="entry name" value="Glyco_hydro_3"/>
    <property type="match status" value="1"/>
</dbReference>
<feature type="domain" description="Glycoside hydrolase family 3 C-terminal" evidence="12">
    <location>
        <begin position="475"/>
        <end position="613"/>
    </location>
</feature>
<feature type="signal peptide" evidence="10">
    <location>
        <begin position="1"/>
        <end position="19"/>
    </location>
</feature>
<dbReference type="InterPro" id="IPR036881">
    <property type="entry name" value="Glyco_hydro_3_C_sf"/>
</dbReference>
<evidence type="ECO:0000256" key="6">
    <source>
        <dbReference type="ARBA" id="ARBA00023180"/>
    </source>
</evidence>
<feature type="chain" id="PRO_5013727563" description="beta-glucosidase" evidence="10">
    <location>
        <begin position="20"/>
        <end position="626"/>
    </location>
</feature>
<dbReference type="InterPro" id="IPR002772">
    <property type="entry name" value="Glyco_hydro_3_C"/>
</dbReference>
<dbReference type="InterPro" id="IPR017853">
    <property type="entry name" value="GH"/>
</dbReference>
<dbReference type="PANTHER" id="PTHR30620">
    <property type="entry name" value="PERIPLASMIC BETA-GLUCOSIDASE-RELATED"/>
    <property type="match status" value="1"/>
</dbReference>
<evidence type="ECO:0000259" key="12">
    <source>
        <dbReference type="Pfam" id="PF01915"/>
    </source>
</evidence>
<dbReference type="InterPro" id="IPR036962">
    <property type="entry name" value="Glyco_hydro_3_N_sf"/>
</dbReference>
<keyword evidence="6" id="KW-0325">Glycoprotein</keyword>
<evidence type="ECO:0000256" key="9">
    <source>
        <dbReference type="ARBA" id="ARBA00023326"/>
    </source>
</evidence>
<keyword evidence="16" id="KW-1185">Reference proteome</keyword>
<evidence type="ECO:0000256" key="7">
    <source>
        <dbReference type="ARBA" id="ARBA00023277"/>
    </source>
</evidence>
<organism evidence="13 15">
    <name type="scientific">Cercospora beticola</name>
    <name type="common">Sugarbeet leaf spot fungus</name>
    <dbReference type="NCBI Taxonomy" id="122368"/>
    <lineage>
        <taxon>Eukaryota</taxon>
        <taxon>Fungi</taxon>
        <taxon>Dikarya</taxon>
        <taxon>Ascomycota</taxon>
        <taxon>Pezizomycotina</taxon>
        <taxon>Dothideomycetes</taxon>
        <taxon>Dothideomycetidae</taxon>
        <taxon>Mycosphaerellales</taxon>
        <taxon>Mycosphaerellaceae</taxon>
        <taxon>Cercospora</taxon>
    </lineage>
</organism>
<evidence type="ECO:0000313" key="16">
    <source>
        <dbReference type="Proteomes" id="UP001302367"/>
    </source>
</evidence>
<dbReference type="InterPro" id="IPR051915">
    <property type="entry name" value="Cellulose_Degrad_GH3"/>
</dbReference>
<keyword evidence="7" id="KW-0119">Carbohydrate metabolism</keyword>
<keyword evidence="5" id="KW-0378">Hydrolase</keyword>
<dbReference type="SUPFAM" id="SSF52279">
    <property type="entry name" value="Beta-D-glucan exohydrolase, C-terminal domain"/>
    <property type="match status" value="1"/>
</dbReference>
<reference evidence="14 16" key="2">
    <citation type="submission" date="2023-09" db="EMBL/GenBank/DDBJ databases">
        <title>Complete-Gapless Cercospora beticola genome.</title>
        <authorList>
            <person name="Wyatt N.A."/>
            <person name="Spanner R.E."/>
            <person name="Bolton M.D."/>
        </authorList>
    </citation>
    <scope>NUCLEOTIDE SEQUENCE [LARGE SCALE GENOMIC DNA]</scope>
    <source>
        <strain evidence="14">Cb09-40</strain>
    </source>
</reference>
<evidence type="ECO:0000256" key="3">
    <source>
        <dbReference type="ARBA" id="ARBA00012744"/>
    </source>
</evidence>
<dbReference type="InterPro" id="IPR001764">
    <property type="entry name" value="Glyco_hydro_3_N"/>
</dbReference>
<dbReference type="Gene3D" id="3.40.50.1700">
    <property type="entry name" value="Glycoside hydrolase family 3 C-terminal domain"/>
    <property type="match status" value="1"/>
</dbReference>
<evidence type="ECO:0000259" key="11">
    <source>
        <dbReference type="Pfam" id="PF00933"/>
    </source>
</evidence>
<gene>
    <name evidence="13" type="ORF">CB0940_12106</name>
    <name evidence="14" type="ORF">RHO25_012330</name>
</gene>
<evidence type="ECO:0000256" key="1">
    <source>
        <dbReference type="ARBA" id="ARBA00000448"/>
    </source>
</evidence>
<dbReference type="EMBL" id="LKMD01000252">
    <property type="protein sequence ID" value="PIA80025.1"/>
    <property type="molecule type" value="Genomic_DNA"/>
</dbReference>
<sequence>MRPGAVTQSLLALAALCSAQNITFPYQNASLSIDDRLDDLVSRMTLAEKAGQLFHPYINYGPNGTLEPLPREQQSMGGNDTRTKVGEMYLSHFILGDDISDVTVAVNWHNAIQELARNSTRLGIPITVSSDPRNLYSETVGGGVVNKLSQWPNSLGLAALRSPALAQKFAEVVREEYKALGFRTTLSPQIDLATEYRWARIPGTFGEDANLTSDYVVATLRGFHGEEFGVDSVNTMSKHFPGAGPAENGEDGHFEYGKNQTYPGNNFDAHLVPFKAAIAAGERQIMPYYTRPIGTEYEEVAFAYNKGIITDLLKTELGFTGIVCSDWGIVTDTEIAGQTIPAQAWGLESLGELERVARILNAGVDQLGGEERPELIIQLVEEGNITEERVEQSARRLLREKFVLGLFDNPFVTVERANEIVGNDEYVQLGLAAQRASLTLLTNEDEILPLKDEWAGKKVYIEGFPEVYLEGRGLEVVEDVNDADLAILRLIAPSEPREGGCSQLYAAGSLEFNATEQARQAAIYEAVPTIVDITLERPAAIPEIIEQAAAVLGSYGSGPQALLDVLFGVNGAEPRGRLPFDLPRSTEAVDESAEDVPFDTRNPVFTFGHGLTYGSAIDDVWTYGVA</sequence>
<keyword evidence="9" id="KW-0624">Polysaccharide degradation</keyword>
<keyword evidence="4 10" id="KW-0732">Signal</keyword>